<reference evidence="9 10" key="1">
    <citation type="submission" date="2016-09" db="EMBL/GenBank/DDBJ databases">
        <title>Draft genome sequence for the type strain of Vulcanibacillus modesticaldus BR, a strictly anaerobic, moderately thermophilic, and nitrate-reducing bacterium from deep sea-hydrothermal vents of the Mid-Atlantic Ridge.</title>
        <authorList>
            <person name="Abin C.A."/>
            <person name="Hollibaugh J.T."/>
        </authorList>
    </citation>
    <scope>NUCLEOTIDE SEQUENCE [LARGE SCALE GENOMIC DNA]</scope>
    <source>
        <strain evidence="9 10">BR</strain>
    </source>
</reference>
<dbReference type="FunFam" id="3.40.50.300:FF:000984">
    <property type="entry name" value="Chromosome partition protein Smc"/>
    <property type="match status" value="1"/>
</dbReference>
<dbReference type="PIRSF" id="PIRSF005719">
    <property type="entry name" value="SMC"/>
    <property type="match status" value="1"/>
</dbReference>
<dbReference type="EMBL" id="MIJF01000001">
    <property type="protein sequence ID" value="OEG00368.1"/>
    <property type="molecule type" value="Genomic_DNA"/>
</dbReference>
<keyword evidence="3 7" id="KW-0547">Nucleotide-binding</keyword>
<keyword evidence="4 7" id="KW-0067">ATP-binding</keyword>
<comment type="subunit">
    <text evidence="7">Homodimer.</text>
</comment>
<dbReference type="GO" id="GO:0030261">
    <property type="term" value="P:chromosome condensation"/>
    <property type="evidence" value="ECO:0007669"/>
    <property type="project" value="InterPro"/>
</dbReference>
<evidence type="ECO:0000313" key="9">
    <source>
        <dbReference type="EMBL" id="OEG00368.1"/>
    </source>
</evidence>
<evidence type="ECO:0000256" key="1">
    <source>
        <dbReference type="ARBA" id="ARBA00004496"/>
    </source>
</evidence>
<dbReference type="GO" id="GO:0007062">
    <property type="term" value="P:sister chromatid cohesion"/>
    <property type="evidence" value="ECO:0007669"/>
    <property type="project" value="InterPro"/>
</dbReference>
<evidence type="ECO:0000256" key="6">
    <source>
        <dbReference type="ARBA" id="ARBA00023125"/>
    </source>
</evidence>
<keyword evidence="2 7" id="KW-0963">Cytoplasm</keyword>
<dbReference type="FunFam" id="3.40.50.300:FF:000901">
    <property type="entry name" value="Chromosome partition protein Smc"/>
    <property type="match status" value="1"/>
</dbReference>
<dbReference type="SUPFAM" id="SSF75553">
    <property type="entry name" value="Smc hinge domain"/>
    <property type="match status" value="1"/>
</dbReference>
<dbReference type="InterPro" id="IPR010935">
    <property type="entry name" value="SMC_hinge"/>
</dbReference>
<dbReference type="STRING" id="337097.BHF71_00215"/>
<dbReference type="InterPro" id="IPR011890">
    <property type="entry name" value="SMC_prok"/>
</dbReference>
<dbReference type="GO" id="GO:0005737">
    <property type="term" value="C:cytoplasm"/>
    <property type="evidence" value="ECO:0007669"/>
    <property type="project" value="UniProtKB-SubCell"/>
</dbReference>
<feature type="coiled-coil region" evidence="7">
    <location>
        <begin position="730"/>
        <end position="946"/>
    </location>
</feature>
<dbReference type="GO" id="GO:0005694">
    <property type="term" value="C:chromosome"/>
    <property type="evidence" value="ECO:0007669"/>
    <property type="project" value="InterPro"/>
</dbReference>
<feature type="domain" description="SMC hinge" evidence="8">
    <location>
        <begin position="520"/>
        <end position="639"/>
    </location>
</feature>
<gene>
    <name evidence="7" type="primary">smc</name>
    <name evidence="9" type="ORF">BHF71_00215</name>
</gene>
<evidence type="ECO:0000256" key="2">
    <source>
        <dbReference type="ARBA" id="ARBA00022490"/>
    </source>
</evidence>
<comment type="subcellular location">
    <subcellularLocation>
        <location evidence="1 7">Cytoplasm</location>
    </subcellularLocation>
</comment>
<keyword evidence="5 7" id="KW-0175">Coiled coil</keyword>
<keyword evidence="6 7" id="KW-0238">DNA-binding</keyword>
<proteinExistence type="inferred from homology"/>
<dbReference type="Gene3D" id="1.20.1060.20">
    <property type="match status" value="1"/>
</dbReference>
<feature type="coiled-coil region" evidence="7">
    <location>
        <begin position="1010"/>
        <end position="1037"/>
    </location>
</feature>
<dbReference type="Proteomes" id="UP000243739">
    <property type="component" value="Unassembled WGS sequence"/>
</dbReference>
<dbReference type="OrthoDB" id="9808768at2"/>
<dbReference type="CDD" id="cd03278">
    <property type="entry name" value="ABC_SMC_barmotin"/>
    <property type="match status" value="2"/>
</dbReference>
<dbReference type="InterPro" id="IPR036277">
    <property type="entry name" value="SMC_hinge_sf"/>
</dbReference>
<dbReference type="InterPro" id="IPR003395">
    <property type="entry name" value="RecF/RecN/SMC_N"/>
</dbReference>
<feature type="coiled-coil region" evidence="7">
    <location>
        <begin position="406"/>
        <end position="468"/>
    </location>
</feature>
<dbReference type="GO" id="GO:0007059">
    <property type="term" value="P:chromosome segregation"/>
    <property type="evidence" value="ECO:0007669"/>
    <property type="project" value="UniProtKB-UniRule"/>
</dbReference>
<dbReference type="InterPro" id="IPR024704">
    <property type="entry name" value="SMC"/>
</dbReference>
<dbReference type="Gene3D" id="3.40.50.300">
    <property type="entry name" value="P-loop containing nucleotide triphosphate hydrolases"/>
    <property type="match status" value="2"/>
</dbReference>
<protein>
    <recommendedName>
        <fullName evidence="7">Chromosome partition protein Smc</fullName>
    </recommendedName>
</protein>
<organism evidence="9 10">
    <name type="scientific">Vulcanibacillus modesticaldus</name>
    <dbReference type="NCBI Taxonomy" id="337097"/>
    <lineage>
        <taxon>Bacteria</taxon>
        <taxon>Bacillati</taxon>
        <taxon>Bacillota</taxon>
        <taxon>Bacilli</taxon>
        <taxon>Bacillales</taxon>
        <taxon>Bacillaceae</taxon>
        <taxon>Vulcanibacillus</taxon>
    </lineage>
</organism>
<feature type="binding site" evidence="7">
    <location>
        <begin position="32"/>
        <end position="39"/>
    </location>
    <ligand>
        <name>ATP</name>
        <dbReference type="ChEBI" id="CHEBI:30616"/>
    </ligand>
</feature>
<comment type="domain">
    <text evidence="7">Contains large globular domains required for ATP hydrolysis at each terminus and a third globular domain forming a flexible hinge near the middle of the molecule. These domains are separated by coiled-coil structures.</text>
</comment>
<evidence type="ECO:0000256" key="3">
    <source>
        <dbReference type="ARBA" id="ARBA00022741"/>
    </source>
</evidence>
<keyword evidence="10" id="KW-1185">Reference proteome</keyword>
<evidence type="ECO:0000256" key="5">
    <source>
        <dbReference type="ARBA" id="ARBA00023054"/>
    </source>
</evidence>
<accession>A0A1D2YXH4</accession>
<dbReference type="SUPFAM" id="SSF52540">
    <property type="entry name" value="P-loop containing nucleoside triphosphate hydrolases"/>
    <property type="match status" value="2"/>
</dbReference>
<dbReference type="Pfam" id="PF02463">
    <property type="entry name" value="SMC_N"/>
    <property type="match status" value="1"/>
</dbReference>
<dbReference type="Gene3D" id="3.30.70.1620">
    <property type="match status" value="1"/>
</dbReference>
<dbReference type="NCBIfam" id="TIGR02168">
    <property type="entry name" value="SMC_prok_B"/>
    <property type="match status" value="1"/>
</dbReference>
<evidence type="ECO:0000256" key="7">
    <source>
        <dbReference type="HAMAP-Rule" id="MF_01894"/>
    </source>
</evidence>
<dbReference type="GO" id="GO:0005524">
    <property type="term" value="F:ATP binding"/>
    <property type="evidence" value="ECO:0007669"/>
    <property type="project" value="UniProtKB-UniRule"/>
</dbReference>
<name>A0A1D2YXH4_9BACI</name>
<evidence type="ECO:0000256" key="4">
    <source>
        <dbReference type="ARBA" id="ARBA00022840"/>
    </source>
</evidence>
<evidence type="ECO:0000259" key="8">
    <source>
        <dbReference type="SMART" id="SM00968"/>
    </source>
</evidence>
<dbReference type="Pfam" id="PF06470">
    <property type="entry name" value="SMC_hinge"/>
    <property type="match status" value="1"/>
</dbReference>
<dbReference type="InterPro" id="IPR027417">
    <property type="entry name" value="P-loop_NTPase"/>
</dbReference>
<dbReference type="GO" id="GO:0003677">
    <property type="term" value="F:DNA binding"/>
    <property type="evidence" value="ECO:0007669"/>
    <property type="project" value="UniProtKB-UniRule"/>
</dbReference>
<comment type="similarity">
    <text evidence="7">Belongs to the SMC family.</text>
</comment>
<evidence type="ECO:0000313" key="10">
    <source>
        <dbReference type="Proteomes" id="UP000243739"/>
    </source>
</evidence>
<dbReference type="GO" id="GO:0006260">
    <property type="term" value="P:DNA replication"/>
    <property type="evidence" value="ECO:0007669"/>
    <property type="project" value="UniProtKB-UniRule"/>
</dbReference>
<comment type="caution">
    <text evidence="9">The sequence shown here is derived from an EMBL/GenBank/DDBJ whole genome shotgun (WGS) entry which is preliminary data.</text>
</comment>
<dbReference type="PANTHER" id="PTHR43977">
    <property type="entry name" value="STRUCTURAL MAINTENANCE OF CHROMOSOMES PROTEIN 3"/>
    <property type="match status" value="1"/>
</dbReference>
<dbReference type="AlphaFoldDB" id="A0A1D2YXH4"/>
<comment type="function">
    <text evidence="7">Required for chromosome condensation and partitioning.</text>
</comment>
<sequence>MYLKRIELSGFKSFADKTEFEFVPGITAIVGPNGSGKSNITDAIRWVLGEQSAKSLRGSKMEDIIFSGSDSRKPVNYAEVSLTLDNQDRTLDIDYSEVMITRRLYRSGESEYFINKQSCRLKDITELFMDTGLGKEAYSIIGQGKIDEILSSKAEERRGVFEEAAGIVKYKTRKKEAQRKLEDTEKNLVRIFDLISELEGQIAPLEEQAEVAKQYKEYANQLKDLNIKIYVHDIEKSYEEWQTTDRLKQQLSTEQLELSSKVSQVDALIEEKRLTVNQIERELEELHQQLVIISEKVEQAEGKREVLREREKNHETNRVMALEMIDKLLVKKSETTSQLEKEKEKLEQIEVKIDNLSQQLSKEEVSLNKLITDHQSQIEIYKQEFFECLNEMATIRNEIRHVAKTKESISIRIDRLQNELEQVQKELISIADEKDNLEKEIKLIQDEIVNLTDENNQILQEKNDLIKKSESIQSVVRGEQQRLNSLLSRREVLTEMQSDFAGYQHGVKEILKLGQSNRLKGIHGAVAELISVPKKYETAIEIALGGALQYIVVESEEIGRQAIAYLKNNKLGRATFLPLNVIKGKRLNRYDLDAIKDIAGYIGLASELIETNTTYTSIIDYLLGQVIIASDLKVANKIARILGYTRRVVTIEGEIVNPGGSMTGGSLGKKRSNLLGRQREIENLSAQIEEIKSKIAKEHALSREIAEKLTQVEGRIAEIGFQIESNRHKEQELQANYLQLEYEKKRITERSTYLMLEIEQLSSELKDLEIKQQDFSKSLAEKQLKEKELQENIARAESLREKDESIKEEMNKLITDLKIDLARLNQEKDGSLVLIERLSSELNEINSSIEQQHQTLIQLENDLSNQKVDQDDISQIIKNLRIEKDQIQKKIDVKRLVKIKTVQEIESKESGSKELRKKLKIAETELHKAEVKLGRLDTELQNLLRQLADEYEMSYEWARDNIDKITDINKAKEEVFKLKQLIQGLGEVNLGAIDEYDRVMERYTFLKTQKEDLVEAKQTLYQVIQEVEQEMTKLFKESFEAIREQFQLVFTRLFAGGKADLILTDPENMLETGIEIIAQPPGKKPQNLALLSGGEKALTAITLLFAILRVKPVPFSVLDEVEAALDEANVTRFSQYLREFCENTQFIIVTHRKGTMEGADVLYGVTMQESGVSRLVSVKLEEKKEKFKELDSQKALQTT</sequence>
<feature type="coiled-coil region" evidence="7">
    <location>
        <begin position="167"/>
        <end position="228"/>
    </location>
</feature>
<dbReference type="SMART" id="SM00968">
    <property type="entry name" value="SMC_hinge"/>
    <property type="match status" value="1"/>
</dbReference>
<feature type="coiled-coil region" evidence="7">
    <location>
        <begin position="269"/>
        <end position="373"/>
    </location>
</feature>
<feature type="coiled-coil region" evidence="7">
    <location>
        <begin position="674"/>
        <end position="701"/>
    </location>
</feature>
<dbReference type="HAMAP" id="MF_01894">
    <property type="entry name" value="Smc_prok"/>
    <property type="match status" value="1"/>
</dbReference>
<dbReference type="GO" id="GO:0016887">
    <property type="term" value="F:ATP hydrolysis activity"/>
    <property type="evidence" value="ECO:0007669"/>
    <property type="project" value="InterPro"/>
</dbReference>
<dbReference type="RefSeq" id="WP_069655681.1">
    <property type="nucleotide sequence ID" value="NZ_MIJF01000001.1"/>
</dbReference>